<dbReference type="EMBL" id="SMSJ01000025">
    <property type="protein sequence ID" value="TDH61156.1"/>
    <property type="molecule type" value="Genomic_DNA"/>
</dbReference>
<feature type="compositionally biased region" description="Basic and acidic residues" evidence="1">
    <location>
        <begin position="1037"/>
        <end position="1047"/>
    </location>
</feature>
<feature type="domain" description="TrwC relaxase" evidence="2">
    <location>
        <begin position="18"/>
        <end position="349"/>
    </location>
</feature>
<dbReference type="AlphaFoldDB" id="A0A4R5QDW4"/>
<reference evidence="3 4" key="1">
    <citation type="journal article" date="2016" name="J. Microbiol.">
        <title>Dankookia rubra gen. nov., sp. nov., an alphaproteobacterium isolated from sediment of a shallow stream.</title>
        <authorList>
            <person name="Kim W.H."/>
            <person name="Kim D.H."/>
            <person name="Kang K."/>
            <person name="Ahn T.Y."/>
        </authorList>
    </citation>
    <scope>NUCLEOTIDE SEQUENCE [LARGE SCALE GENOMIC DNA]</scope>
    <source>
        <strain evidence="3 4">JCM30602</strain>
    </source>
</reference>
<dbReference type="Proteomes" id="UP000295096">
    <property type="component" value="Unassembled WGS sequence"/>
</dbReference>
<evidence type="ECO:0000313" key="3">
    <source>
        <dbReference type="EMBL" id="TDH61156.1"/>
    </source>
</evidence>
<accession>A0A4R5QDW4</accession>
<dbReference type="InterPro" id="IPR027417">
    <property type="entry name" value="P-loop_NTPase"/>
</dbReference>
<dbReference type="Gene3D" id="3.40.50.300">
    <property type="entry name" value="P-loop containing nucleotide triphosphate hydrolases"/>
    <property type="match status" value="1"/>
</dbReference>
<gene>
    <name evidence="3" type="ORF">E2C06_18115</name>
</gene>
<dbReference type="SUPFAM" id="SSF52540">
    <property type="entry name" value="P-loop containing nucleoside triphosphate hydrolases"/>
    <property type="match status" value="1"/>
</dbReference>
<dbReference type="Pfam" id="PF08751">
    <property type="entry name" value="TrwC"/>
    <property type="match status" value="1"/>
</dbReference>
<feature type="region of interest" description="Disordered" evidence="1">
    <location>
        <begin position="963"/>
        <end position="988"/>
    </location>
</feature>
<sequence>MITFRKILAASSGKLVSAYFTEHQPDAERDLRCEPGVHADQEGRLTAYYTGREMRAHWRVDMPQAVAQALGIDPTRSPKAGELNHLFEAKRGDTGLPWSRWRRENSSLDFTFSPHKSVTLAIEFAESPAEEALLWTAVLRANDAAMRAIAGDLGWARSGFEGKGVAEPGEVGWVSFPHTQARPTLQVRDGETGITYLAEFPTVGDPQTHVHNPMFNMVVTDDGRLGSLDTKRLTNTRVHVWGALGQAVLAEEMRRLGVRVAVDPTGRFAVLPAIDQRAVDHFSKGRRQAERNAKKYAKRMGEDWDKLSAERKFGLMQSAAVHERHSKAARDGAKREELTPKEAWRYQAKALGWAHSTVLEGTAYAQLTDAQRYDAAYAFAARHLAKAFETAAVLDQDVVELWAIRGLIGADYKGSTDIERVVGLIRERGFDFHGQQAYLVEGVSDGRMRVTNSEQVRIERRVAELARVAAQDRTGSLTHTVLREAIENCGIKFDNDHGAAQVAAIYALGTAGGIAFLTGIAGAGKSTLLTPLVMAHHADTRFSPRGREVIGTANAWLQADALKDCGVDRTIALDPLLRSIDSGEWRPTQNTVLIIEEMSQVGPRSMQRLMELQAETGMTIRGLGDREQCQAIEAGDSIALLQRAIPIEARPELLSTVRQKTNELKQVASMFRNKDGMTAEARTDEVFEALEMKRKVGTARLLGGDQDEVNRATADFFLRRRDALEAAGATKSVSCSALTNATAAEISAEIRKTLRQRGEIVGEERWYQAIDQRGEIYDLPVAKGDRLRLFQRTGARFGNRFGWLGNNGSMVTVEAITETGLRLRNRHGDVGDVTWDRLVHARSGRLLVASGWAQTVDSIQGITSAEHINALTHGTSGLTAFRNYPAESRAEWETWTLISEAGLFEAVRHARAIGDQSPITTEQLWQQAAKDMAYAPRKPLGLDLVEGVRKDVDAATDQWMQEEHRVRRQKAAGRNHTREHRQRTADRELRAALVGKVDDYAAQMRSATQRRAPAGLLAGNSLGQLPRVSVTPQPAPARERGFEPSPG</sequence>
<proteinExistence type="predicted"/>
<evidence type="ECO:0000313" key="4">
    <source>
        <dbReference type="Proteomes" id="UP000295096"/>
    </source>
</evidence>
<keyword evidence="4" id="KW-1185">Reference proteome</keyword>
<feature type="compositionally biased region" description="Basic residues" evidence="1">
    <location>
        <begin position="966"/>
        <end position="981"/>
    </location>
</feature>
<protein>
    <submittedName>
        <fullName evidence="3">Conjugal transfer protein TraA</fullName>
    </submittedName>
</protein>
<dbReference type="Pfam" id="PF13604">
    <property type="entry name" value="AAA_30"/>
    <property type="match status" value="1"/>
</dbReference>
<feature type="region of interest" description="Disordered" evidence="1">
    <location>
        <begin position="1011"/>
        <end position="1047"/>
    </location>
</feature>
<organism evidence="3 4">
    <name type="scientific">Dankookia rubra</name>
    <dbReference type="NCBI Taxonomy" id="1442381"/>
    <lineage>
        <taxon>Bacteria</taxon>
        <taxon>Pseudomonadati</taxon>
        <taxon>Pseudomonadota</taxon>
        <taxon>Alphaproteobacteria</taxon>
        <taxon>Acetobacterales</taxon>
        <taxon>Roseomonadaceae</taxon>
        <taxon>Dankookia</taxon>
    </lineage>
</organism>
<comment type="caution">
    <text evidence="3">The sequence shown here is derived from an EMBL/GenBank/DDBJ whole genome shotgun (WGS) entry which is preliminary data.</text>
</comment>
<dbReference type="InterPro" id="IPR014862">
    <property type="entry name" value="TrwC"/>
</dbReference>
<dbReference type="SUPFAM" id="SSF55464">
    <property type="entry name" value="Origin of replication-binding domain, RBD-like"/>
    <property type="match status" value="1"/>
</dbReference>
<evidence type="ECO:0000259" key="2">
    <source>
        <dbReference type="Pfam" id="PF08751"/>
    </source>
</evidence>
<dbReference type="NCBIfam" id="NF041492">
    <property type="entry name" value="MobF"/>
    <property type="match status" value="1"/>
</dbReference>
<evidence type="ECO:0000256" key="1">
    <source>
        <dbReference type="SAM" id="MobiDB-lite"/>
    </source>
</evidence>
<name>A0A4R5QDW4_9PROT</name>
<dbReference type="OrthoDB" id="1826980at2"/>
<dbReference type="RefSeq" id="WP_133290023.1">
    <property type="nucleotide sequence ID" value="NZ_SMSJ01000025.1"/>
</dbReference>